<evidence type="ECO:0000313" key="1">
    <source>
        <dbReference type="EMBL" id="ASN72753.1"/>
    </source>
</evidence>
<name>A0A2H4JEV5_9CAUD</name>
<protein>
    <submittedName>
        <fullName evidence="1">Uncharacterized protein</fullName>
    </submittedName>
</protein>
<gene>
    <name evidence="1" type="ORF">3S19_6</name>
</gene>
<proteinExistence type="predicted"/>
<accession>A0A2H4JEV5</accession>
<sequence>MPSRPLNQLSDLFFAIGDAIHAAGLGVSVDNYDDFDGRVGHATVLIEIERTTPGERQNDGRYVHVVTVTLHAVVSRYRKHANLEAINLATALERLADCNRWGLPGRQCDLPADLHCGPSMFQRGADGYEAWSATFRQALAIGHVEPEITLNTAPLLVWQVADSDVDINDPANYQPLEV</sequence>
<dbReference type="EMBL" id="MF417971">
    <property type="protein sequence ID" value="ASN72753.1"/>
    <property type="molecule type" value="Genomic_DNA"/>
</dbReference>
<reference evidence="1" key="1">
    <citation type="submission" date="2017-06" db="EMBL/GenBank/DDBJ databases">
        <title>Novel phages from South African skin metaviromes.</title>
        <authorList>
            <person name="van Zyl L.J."/>
            <person name="Abrahams Y."/>
            <person name="Stander E.A."/>
            <person name="Kirby B.M."/>
            <person name="Clavaud C."/>
            <person name="Farcet C."/>
            <person name="Breton L."/>
            <person name="Trindade M.I."/>
        </authorList>
    </citation>
    <scope>NUCLEOTIDE SEQUENCE</scope>
</reference>
<organism evidence="1">
    <name type="scientific">uncultured Caudovirales phage</name>
    <dbReference type="NCBI Taxonomy" id="2100421"/>
    <lineage>
        <taxon>Viruses</taxon>
        <taxon>Duplodnaviria</taxon>
        <taxon>Heunggongvirae</taxon>
        <taxon>Uroviricota</taxon>
        <taxon>Caudoviricetes</taxon>
        <taxon>Peduoviridae</taxon>
        <taxon>Maltschvirus</taxon>
        <taxon>Maltschvirus maltsch</taxon>
    </lineage>
</organism>